<evidence type="ECO:0000313" key="4">
    <source>
        <dbReference type="Proteomes" id="UP000011932"/>
    </source>
</evidence>
<protein>
    <submittedName>
        <fullName evidence="3">Flagellar hook-length control protein FliK</fullName>
    </submittedName>
</protein>
<dbReference type="InterPro" id="IPR038610">
    <property type="entry name" value="FliK-like_C_sf"/>
</dbReference>
<feature type="region of interest" description="Disordered" evidence="1">
    <location>
        <begin position="509"/>
        <end position="534"/>
    </location>
</feature>
<gene>
    <name evidence="3" type="ORF">A11S_1650</name>
</gene>
<evidence type="ECO:0000313" key="3">
    <source>
        <dbReference type="EMBL" id="AGH98454.1"/>
    </source>
</evidence>
<dbReference type="Gene3D" id="3.30.750.140">
    <property type="match status" value="1"/>
</dbReference>
<keyword evidence="3" id="KW-0966">Cell projection</keyword>
<dbReference type="AlphaFoldDB" id="M4VZ55"/>
<keyword evidence="3" id="KW-0969">Cilium</keyword>
<dbReference type="EMBL" id="CP003538">
    <property type="protein sequence ID" value="AGH98454.1"/>
    <property type="molecule type" value="Genomic_DNA"/>
</dbReference>
<name>M4VZ55_9BACT</name>
<organism evidence="3 4">
    <name type="scientific">Micavibrio aeruginosavorus EPB</name>
    <dbReference type="NCBI Taxonomy" id="349215"/>
    <lineage>
        <taxon>Bacteria</taxon>
        <taxon>Pseudomonadati</taxon>
        <taxon>Bdellovibrionota</taxon>
        <taxon>Bdellovibrionia</taxon>
        <taxon>Bdellovibrionales</taxon>
        <taxon>Pseudobdellovibrionaceae</taxon>
        <taxon>Micavibrio</taxon>
    </lineage>
</organism>
<dbReference type="OrthoDB" id="7203912at2"/>
<dbReference type="Proteomes" id="UP000011932">
    <property type="component" value="Chromosome"/>
</dbReference>
<keyword evidence="3" id="KW-0282">Flagellum</keyword>
<dbReference type="PATRIC" id="fig|349215.9.peg.1594"/>
<feature type="domain" description="Flagellar hook-length control protein-like C-terminal" evidence="2">
    <location>
        <begin position="429"/>
        <end position="497"/>
    </location>
</feature>
<feature type="compositionally biased region" description="Low complexity" evidence="1">
    <location>
        <begin position="268"/>
        <end position="279"/>
    </location>
</feature>
<dbReference type="CDD" id="cd17470">
    <property type="entry name" value="T3SS_Flik_C"/>
    <property type="match status" value="1"/>
</dbReference>
<feature type="region of interest" description="Disordered" evidence="1">
    <location>
        <begin position="263"/>
        <end position="283"/>
    </location>
</feature>
<dbReference type="InterPro" id="IPR021136">
    <property type="entry name" value="Flagellar_hook_control-like_C"/>
</dbReference>
<dbReference type="STRING" id="349215.A11S_1650"/>
<evidence type="ECO:0000256" key="1">
    <source>
        <dbReference type="SAM" id="MobiDB-lite"/>
    </source>
</evidence>
<dbReference type="KEGG" id="man:A11S_1650"/>
<proteinExistence type="predicted"/>
<reference evidence="3 4" key="1">
    <citation type="journal article" date="2013" name="ISME J.">
        <title>By their genes ye shall know them: genomic signatures of predatory bacteria.</title>
        <authorList>
            <person name="Pasternak Z."/>
            <person name="Pietrokovski S."/>
            <person name="Rotem O."/>
            <person name="Gophna U."/>
            <person name="Lurie-Weinberger M.N."/>
            <person name="Jurkevitch E."/>
        </authorList>
    </citation>
    <scope>NUCLEOTIDE SEQUENCE [LARGE SCALE GENOMIC DNA]</scope>
    <source>
        <strain evidence="3">EPB</strain>
    </source>
</reference>
<dbReference type="RefSeq" id="WP_015467985.1">
    <property type="nucleotide sequence ID" value="NC_020812.1"/>
</dbReference>
<dbReference type="HOGENOM" id="CLU_485555_0_0_5"/>
<feature type="compositionally biased region" description="Gly residues" evidence="1">
    <location>
        <begin position="517"/>
        <end position="528"/>
    </location>
</feature>
<accession>M4VZ55</accession>
<sequence length="561" mass="58671">MTTEISMQITPQARQSALTGAGLTGSGLAGNGMGGALSFIDLIFTQISPDGGMALTPESQNQNAQDAMIDAETALLDTSATTIINTRPTQISADTTLNTDQGDDVIGMLVNDAPLSEEAAAFLETLAQALRQSNAEDNSDSLSSTDMPHIADLTPESRKTLLARLETLIQGLPLDDQTITLPKSSNDTLTVDAQTIANAQQALIATGLTPEDITQIVQDIHDGRDLTNDSEGLALLSVIINILPPQSGASARKAQDIVIMPRSGNPVTTTATPPKATGTSEPTVQSSLNDLLVNPEETTFVEDDGLSAGGKTKGFDEILRLMEAAQSNGNTKMATGLEKALAAVQSGTSPSAALSAQGMDFMNGLGSLINDGSLDGIFPDGAEWARNLNGLSGLSITGTANLTSLVTNSANPAAPHPATQAVAAAITKTAQNNGDSTLSMRMDPPDLGKLEVHVRFSKDKTMKAHMVIEKPETFLMLQRDSSALERSLQEAGIDTGNGGLSFELADQSHDWSRDGNGRGYEGGAGRNGKGAEDGEQEIVIESTMNWYTDAATGMQRYDILA</sequence>
<dbReference type="Pfam" id="PF02120">
    <property type="entry name" value="Flg_hook"/>
    <property type="match status" value="1"/>
</dbReference>
<evidence type="ECO:0000259" key="2">
    <source>
        <dbReference type="Pfam" id="PF02120"/>
    </source>
</evidence>